<dbReference type="OrthoDB" id="393769at2"/>
<dbReference type="NCBIfam" id="NF045826">
    <property type="entry name" value="lipo_P68"/>
    <property type="match status" value="1"/>
</dbReference>
<organism evidence="5 6">
    <name type="scientific">Mesomycoplasma flocculare ATCC 27399</name>
    <dbReference type="NCBI Taxonomy" id="743971"/>
    <lineage>
        <taxon>Bacteria</taxon>
        <taxon>Bacillati</taxon>
        <taxon>Mycoplasmatota</taxon>
        <taxon>Mycoplasmoidales</taxon>
        <taxon>Metamycoplasmataceae</taxon>
        <taxon>Mesomycoplasma</taxon>
    </lineage>
</organism>
<dbReference type="AlphaFoldDB" id="A0A0A8E746"/>
<proteinExistence type="inferred from homology"/>
<dbReference type="KEGG" id="mfq:MYF_01565"/>
<keyword evidence="2" id="KW-0732">Signal</keyword>
<dbReference type="InterPro" id="IPR004984">
    <property type="entry name" value="Mycoplasma_lipoprotein_cen_dom"/>
</dbReference>
<reference evidence="5 6" key="1">
    <citation type="journal article" date="2015" name="Genome Announc.">
        <title>Complete Genome Sequence of Mycoplasma flocculare Strain Ms42T (ATCC 27399T).</title>
        <authorList>
            <person name="Calcutt M.J."/>
            <person name="Foecking M.F."/>
            <person name="Heidari M.B."/>
            <person name="McIntosh M.A."/>
        </authorList>
    </citation>
    <scope>NUCLEOTIDE SEQUENCE [LARGE SCALE GENOMIC DNA]</scope>
    <source>
        <strain evidence="6">ATCC 27399</strain>
    </source>
</reference>
<evidence type="ECO:0000256" key="2">
    <source>
        <dbReference type="SAM" id="SignalP"/>
    </source>
</evidence>
<comment type="similarity">
    <text evidence="1">Belongs to the MG185/MG260 family.</text>
</comment>
<evidence type="ECO:0000256" key="1">
    <source>
        <dbReference type="ARBA" id="ARBA00009031"/>
    </source>
</evidence>
<feature type="chain" id="PRO_5002035195" evidence="2">
    <location>
        <begin position="29"/>
        <end position="743"/>
    </location>
</feature>
<dbReference type="Proteomes" id="UP000031129">
    <property type="component" value="Chromosome"/>
</dbReference>
<accession>A0A0A8E746</accession>
<feature type="signal peptide" evidence="2">
    <location>
        <begin position="1"/>
        <end position="28"/>
    </location>
</feature>
<dbReference type="PROSITE" id="PS51257">
    <property type="entry name" value="PROKAR_LIPOPROTEIN"/>
    <property type="match status" value="1"/>
</dbReference>
<keyword evidence="6" id="KW-1185">Reference proteome</keyword>
<dbReference type="EMBL" id="CP007585">
    <property type="protein sequence ID" value="AJC49838.1"/>
    <property type="molecule type" value="Genomic_DNA"/>
</dbReference>
<dbReference type="InterPro" id="IPR054825">
    <property type="entry name" value="P68-like"/>
</dbReference>
<evidence type="ECO:0000259" key="3">
    <source>
        <dbReference type="Pfam" id="PF03202"/>
    </source>
</evidence>
<dbReference type="RefSeq" id="WP_039387594.1">
    <property type="nucleotide sequence ID" value="NZ_CP007585.1"/>
</dbReference>
<keyword evidence="5" id="KW-0449">Lipoprotein</keyword>
<feature type="domain" description="Mycoplasma lipoprotein C-terminal" evidence="3">
    <location>
        <begin position="581"/>
        <end position="701"/>
    </location>
</feature>
<protein>
    <submittedName>
        <fullName evidence="5">Putative lipoprotein</fullName>
    </submittedName>
</protein>
<evidence type="ECO:0000313" key="5">
    <source>
        <dbReference type="EMBL" id="AJC49838.1"/>
    </source>
</evidence>
<evidence type="ECO:0000313" key="6">
    <source>
        <dbReference type="Proteomes" id="UP000031129"/>
    </source>
</evidence>
<dbReference type="Pfam" id="PF03305">
    <property type="entry name" value="Lipoprotein_X"/>
    <property type="match status" value="1"/>
</dbReference>
<evidence type="ECO:0000259" key="4">
    <source>
        <dbReference type="Pfam" id="PF03305"/>
    </source>
</evidence>
<sequence>MNKIRKFKSKFWKSALILSPTFPVAFLAAACNTKSEYNIFKSKIYKPQTENPLRFNTEIDDMIDFRVIFYENDPRTKALSKVLQKWNEKTEVKNKKPGFLPAKLDNSYTNYQNDQNALASYIQAKENKKLPNLTLNYPALAATLNKFGMLLDLNTQKELEEKIKSEYDEKFLSETKNLPGISPDRIPFLPILKTSKVLLVDKPVLSYILESAKKSSPNFKILASDQKIVENLDLQKTDLEYIKRIWGGYKSISFNENGFDGYTFSFSKLNNFAELVDFLSRVKKSFPEAEKGSQTEKVDFLIGFNDVAATLFFTSFAEANGEYLKSSYFRDRDENKNIELLNYTNLFDNKTKNYQNTKKAYEIMASLIKNKLAGPWTWNRGYASDYLKNHQLVFALTSSSHYTRNFEKIGQVFLRFKFPNSQKDYPVGSNSRIWKLVSDENLPPNAIAKIHQILDNKPGYVYVGNQSQISENDISLDQINDKNLIQEVKNTIKIKANLNNFSFLASDANFDKWLENNKKSDVDFANLNLEVSSKNKLKLIKQNPNIFLFSKSYEKLNEDELMALPEPQKLQNSNRFNIITSQGPSLIGFHNNEKEDTATLNFIKWFISEKEEFLDNNNQKIIVTPSDFLSLAAGNLNPTKTNLNSDFVKNPVFLQNPLFKIAFEQFKKTLENPEKYRFFAEPAGVDSNTFRISMQQTLGQINNQFHNNPQLDLNFDYFLEQLKKNIAILLNLNKKASEKTEKN</sequence>
<dbReference type="InterPro" id="IPR004890">
    <property type="entry name" value="Lipoprotein_10_C"/>
</dbReference>
<name>A0A0A8E746_MESFC</name>
<gene>
    <name evidence="5" type="ORF">MYF_01565</name>
</gene>
<dbReference type="HOGENOM" id="CLU_017227_1_0_14"/>
<feature type="domain" description="Mycoplasma lipoprotein central" evidence="4">
    <location>
        <begin position="238"/>
        <end position="421"/>
    </location>
</feature>
<dbReference type="Pfam" id="PF03202">
    <property type="entry name" value="Lipoprotein_10"/>
    <property type="match status" value="1"/>
</dbReference>
<dbReference type="STRING" id="743971.MYF_01565"/>